<dbReference type="InterPro" id="IPR000885">
    <property type="entry name" value="Fib_collagen_C"/>
</dbReference>
<gene>
    <name evidence="5" type="ORF">CVLEPA_LOCUS8470</name>
</gene>
<evidence type="ECO:0000259" key="4">
    <source>
        <dbReference type="PROSITE" id="PS51461"/>
    </source>
</evidence>
<keyword evidence="6" id="KW-1185">Reference proteome</keyword>
<comment type="caution">
    <text evidence="5">The sequence shown here is derived from an EMBL/GenBank/DDBJ whole genome shotgun (WGS) entry which is preliminary data.</text>
</comment>
<dbReference type="PROSITE" id="PS51461">
    <property type="entry name" value="NC1_FIB"/>
    <property type="match status" value="1"/>
</dbReference>
<dbReference type="Pfam" id="PF01410">
    <property type="entry name" value="COLFI"/>
    <property type="match status" value="1"/>
</dbReference>
<accession>A0ABP0FFU4</accession>
<evidence type="ECO:0000313" key="6">
    <source>
        <dbReference type="Proteomes" id="UP001642483"/>
    </source>
</evidence>
<dbReference type="Proteomes" id="UP001642483">
    <property type="component" value="Unassembled WGS sequence"/>
</dbReference>
<sequence>MRKNFVSREVMLRTGTNVILLQMMLALKELTSSVETLKAPRGADRKSPARSCMDIYLAETQQGNVPKDGSCN</sequence>
<reference evidence="5 6" key="1">
    <citation type="submission" date="2024-02" db="EMBL/GenBank/DDBJ databases">
        <authorList>
            <person name="Daric V."/>
            <person name="Darras S."/>
        </authorList>
    </citation>
    <scope>NUCLEOTIDE SEQUENCE [LARGE SCALE GENOMIC DNA]</scope>
</reference>
<keyword evidence="3" id="KW-0176">Collagen</keyword>
<name>A0ABP0FFU4_CLALP</name>
<keyword evidence="2" id="KW-0964">Secreted</keyword>
<organism evidence="5 6">
    <name type="scientific">Clavelina lepadiformis</name>
    <name type="common">Light-bulb sea squirt</name>
    <name type="synonym">Ascidia lepadiformis</name>
    <dbReference type="NCBI Taxonomy" id="159417"/>
    <lineage>
        <taxon>Eukaryota</taxon>
        <taxon>Metazoa</taxon>
        <taxon>Chordata</taxon>
        <taxon>Tunicata</taxon>
        <taxon>Ascidiacea</taxon>
        <taxon>Aplousobranchia</taxon>
        <taxon>Clavelinidae</taxon>
        <taxon>Clavelina</taxon>
    </lineage>
</organism>
<comment type="subcellular location">
    <subcellularLocation>
        <location evidence="1">Secreted</location>
    </subcellularLocation>
</comment>
<evidence type="ECO:0000256" key="2">
    <source>
        <dbReference type="ARBA" id="ARBA00022525"/>
    </source>
</evidence>
<evidence type="ECO:0000256" key="3">
    <source>
        <dbReference type="ARBA" id="ARBA00023119"/>
    </source>
</evidence>
<protein>
    <recommendedName>
        <fullName evidence="4">Fibrillar collagen NC1 domain-containing protein</fullName>
    </recommendedName>
</protein>
<evidence type="ECO:0000313" key="5">
    <source>
        <dbReference type="EMBL" id="CAK8678550.1"/>
    </source>
</evidence>
<feature type="domain" description="Fibrillar collagen NC1" evidence="4">
    <location>
        <begin position="21"/>
        <end position="72"/>
    </location>
</feature>
<proteinExistence type="predicted"/>
<dbReference type="EMBL" id="CAWYQH010000057">
    <property type="protein sequence ID" value="CAK8678550.1"/>
    <property type="molecule type" value="Genomic_DNA"/>
</dbReference>
<evidence type="ECO:0000256" key="1">
    <source>
        <dbReference type="ARBA" id="ARBA00004613"/>
    </source>
</evidence>